<sequence>MHPVHGHSLVTLTKITSLHHFITPNLSTRAWSNSFPSISSGGPIYSSPVIGSKAEQLATLWKKSQWKCAVTLSALKAQAADKDLHTQAALQASHTGIFDKILNRLTQAGLIFGDLMVYVFDPHAGQRMHRWDGFFRVRGIARTILDFWASKANSQSGQREVQDWALDYICHTAKKEARQITESGHLQSHKKAINANFFLGFNLKTIRMSLTRAAKKQMTLLSTSCITLTEYSQDNNVLKKVSGLYLYATGAQHQAILVASHLSISESYTNIIQKPHVIHTKLASDRSAKTFPAHVWKSGTLRFLSSSMCDATHDVVFSGLFAVVYDNINMMFCVAEQIVGRNDSQENGTCATVWPLWKASDDDMKLADLEQTFHSARPLSFKDIVLTSAENKHFRHCLTHCVLRIIVNHSSGHFDHFHKMLEDSQPTTNCKIEVHKTTLHPLSAMDIDESTIVGNSEVVEAIMDEIGVQANNPIHSEKLKIFAGDQLSITCLQTLANICAGHEGGFAGFGWGVWMPGLFHAKMADMHDLLVTHWGKPNSGTRNPGSLWFHNTHLHHHPIVLTSLPPFHTCRDLAFVSLYARVLHCLLLVSSKTTLEECANGIIWEKFKEHAETIINKHTDHKQVTALQEERQWTGNKNSISTTGDMVFENAVLFLCDAVVSREFTDAIKEGDSGRMRGTGRTKYAYKMLHLIHNLSCVWPDKVVKVVLKNWLVNPTGRQHSFLEMVAPCVEFLWHLSKTMNSLLGSNQGVTHKPLDLTRDILVLMASLKDHELDNNDLPVPDVITTCLQRLTDTVSNPIEKYNKSFKRLQARRCLQPIVGSSPASNISIVDRVPDLQPSQLVENYVHTAGVVALDNDEIEEEGKFAKSAREDEIEGTLTLERPKDVSLDMDAEDLCACEEDIFEESKTEEGTDIREASELDDSQSDRSEM</sequence>
<protein>
    <recommendedName>
        <fullName evidence="2">DUF6589 domain-containing protein</fullName>
    </recommendedName>
</protein>
<dbReference type="RefSeq" id="XP_007324728.1">
    <property type="nucleotide sequence ID" value="XM_007324666.1"/>
</dbReference>
<evidence type="ECO:0000313" key="3">
    <source>
        <dbReference type="EMBL" id="EGO18701.1"/>
    </source>
</evidence>
<feature type="region of interest" description="Disordered" evidence="1">
    <location>
        <begin position="903"/>
        <end position="930"/>
    </location>
</feature>
<accession>F8PEA4</accession>
<dbReference type="InterPro" id="IPR046496">
    <property type="entry name" value="DUF6589"/>
</dbReference>
<reference evidence="3" key="1">
    <citation type="submission" date="2011-04" db="EMBL/GenBank/DDBJ databases">
        <title>Evolution of plant cell wall degrading machinery underlies the functional diversity of forest fungi.</title>
        <authorList>
            <consortium name="US DOE Joint Genome Institute (JGI-PGF)"/>
            <person name="Eastwood D.C."/>
            <person name="Floudas D."/>
            <person name="Binder M."/>
            <person name="Majcherczyk A."/>
            <person name="Schneider P."/>
            <person name="Aerts A."/>
            <person name="Asiegbu F.O."/>
            <person name="Baker S.E."/>
            <person name="Barry K."/>
            <person name="Bendiksby M."/>
            <person name="Blumentritt M."/>
            <person name="Coutinho P.M."/>
            <person name="Cullen D."/>
            <person name="Cullen D."/>
            <person name="Gathman A."/>
            <person name="Goodell B."/>
            <person name="Henrissat B."/>
            <person name="Ihrmark K."/>
            <person name="Kauserud H."/>
            <person name="Kohler A."/>
            <person name="LaButti K."/>
            <person name="Lapidus A."/>
            <person name="Lavin J.L."/>
            <person name="Lee Y.-H."/>
            <person name="Lindquist E."/>
            <person name="Lilly W."/>
            <person name="Lucas S."/>
            <person name="Morin E."/>
            <person name="Murat C."/>
            <person name="Oguiza J.A."/>
            <person name="Park J."/>
            <person name="Pisabarro A.G."/>
            <person name="Riley R."/>
            <person name="Rosling A."/>
            <person name="Salamov A."/>
            <person name="Schmidt O."/>
            <person name="Schmutz J."/>
            <person name="Skrede I."/>
            <person name="Stenlid J."/>
            <person name="Wiebenga A."/>
            <person name="Xie X."/>
            <person name="Kues U."/>
            <person name="Hibbett D.S."/>
            <person name="Hoffmeister D."/>
            <person name="Hogberg N."/>
            <person name="Martin F."/>
            <person name="Grigoriev I.V."/>
            <person name="Watkinson S.C."/>
        </authorList>
    </citation>
    <scope>NUCLEOTIDE SEQUENCE</scope>
    <source>
        <strain evidence="3">S7.9</strain>
    </source>
</reference>
<proteinExistence type="predicted"/>
<feature type="domain" description="DUF6589" evidence="2">
    <location>
        <begin position="375"/>
        <end position="725"/>
    </location>
</feature>
<dbReference type="Proteomes" id="UP000008064">
    <property type="component" value="Unassembled WGS sequence"/>
</dbReference>
<dbReference type="HOGENOM" id="CLU_007061_1_0_1"/>
<feature type="compositionally biased region" description="Basic and acidic residues" evidence="1">
    <location>
        <begin position="904"/>
        <end position="930"/>
    </location>
</feature>
<evidence type="ECO:0000259" key="2">
    <source>
        <dbReference type="Pfam" id="PF20231"/>
    </source>
</evidence>
<dbReference type="Pfam" id="PF20231">
    <property type="entry name" value="DUF6589"/>
    <property type="match status" value="1"/>
</dbReference>
<gene>
    <name evidence="3" type="ORF">SERLADRAFT_375125</name>
</gene>
<evidence type="ECO:0000256" key="1">
    <source>
        <dbReference type="SAM" id="MobiDB-lite"/>
    </source>
</evidence>
<dbReference type="OrthoDB" id="4743193at2759"/>
<dbReference type="GeneID" id="18810566"/>
<dbReference type="KEGG" id="sla:SERLADRAFT_375125"/>
<name>F8PEA4_SERL9</name>
<organism>
    <name type="scientific">Serpula lacrymans var. lacrymans (strain S7.9)</name>
    <name type="common">Dry rot fungus</name>
    <dbReference type="NCBI Taxonomy" id="578457"/>
    <lineage>
        <taxon>Eukaryota</taxon>
        <taxon>Fungi</taxon>
        <taxon>Dikarya</taxon>
        <taxon>Basidiomycota</taxon>
        <taxon>Agaricomycotina</taxon>
        <taxon>Agaricomycetes</taxon>
        <taxon>Agaricomycetidae</taxon>
        <taxon>Boletales</taxon>
        <taxon>Coniophorineae</taxon>
        <taxon>Serpulaceae</taxon>
        <taxon>Serpula</taxon>
    </lineage>
</organism>
<dbReference type="AlphaFoldDB" id="F8PEA4"/>
<dbReference type="EMBL" id="GL945447">
    <property type="protein sequence ID" value="EGO18701.1"/>
    <property type="molecule type" value="Genomic_DNA"/>
</dbReference>